<gene>
    <name evidence="2" type="ORF">JOD45_001208</name>
</gene>
<keyword evidence="3" id="KW-1185">Reference proteome</keyword>
<keyword evidence="1" id="KW-0472">Membrane</keyword>
<feature type="transmembrane region" description="Helical" evidence="1">
    <location>
        <begin position="47"/>
        <end position="65"/>
    </location>
</feature>
<dbReference type="RefSeq" id="WP_205002943.1">
    <property type="nucleotide sequence ID" value="NZ_JAFBER010000005.1"/>
</dbReference>
<keyword evidence="1" id="KW-0812">Transmembrane</keyword>
<comment type="caution">
    <text evidence="2">The sequence shown here is derived from an EMBL/GenBank/DDBJ whole genome shotgun (WGS) entry which is preliminary data.</text>
</comment>
<dbReference type="PROSITE" id="PS51257">
    <property type="entry name" value="PROKAR_LIPOPROTEIN"/>
    <property type="match status" value="1"/>
</dbReference>
<feature type="transmembrane region" description="Helical" evidence="1">
    <location>
        <begin position="15"/>
        <end position="35"/>
    </location>
</feature>
<protein>
    <submittedName>
        <fullName evidence="2">Uncharacterized protein</fullName>
    </submittedName>
</protein>
<evidence type="ECO:0000256" key="1">
    <source>
        <dbReference type="SAM" id="Phobius"/>
    </source>
</evidence>
<dbReference type="Proteomes" id="UP000808914">
    <property type="component" value="Unassembled WGS sequence"/>
</dbReference>
<dbReference type="EMBL" id="JAFBER010000005">
    <property type="protein sequence ID" value="MBM7644999.1"/>
    <property type="molecule type" value="Genomic_DNA"/>
</dbReference>
<sequence>MKFPKKAFLKIINPLIYGVIGFGCAELFIMFYNGVILKEKPFQPRDLFFAIIPGIFYIVSVIRNHGKQVNDHDQADQKTVYKNTAIYIIIVLVIIVLVVWIGRIVTL</sequence>
<organism evidence="2 3">
    <name type="scientific">Scopulibacillus daqui</name>
    <dbReference type="NCBI Taxonomy" id="1469162"/>
    <lineage>
        <taxon>Bacteria</taxon>
        <taxon>Bacillati</taxon>
        <taxon>Bacillota</taxon>
        <taxon>Bacilli</taxon>
        <taxon>Bacillales</taxon>
        <taxon>Sporolactobacillaceae</taxon>
        <taxon>Scopulibacillus</taxon>
    </lineage>
</organism>
<reference evidence="2 3" key="1">
    <citation type="submission" date="2021-01" db="EMBL/GenBank/DDBJ databases">
        <title>Genomic Encyclopedia of Type Strains, Phase IV (KMG-IV): sequencing the most valuable type-strain genomes for metagenomic binning, comparative biology and taxonomic classification.</title>
        <authorList>
            <person name="Goeker M."/>
        </authorList>
    </citation>
    <scope>NUCLEOTIDE SEQUENCE [LARGE SCALE GENOMIC DNA]</scope>
    <source>
        <strain evidence="2 3">DSM 28236</strain>
    </source>
</reference>
<keyword evidence="1" id="KW-1133">Transmembrane helix</keyword>
<evidence type="ECO:0000313" key="3">
    <source>
        <dbReference type="Proteomes" id="UP000808914"/>
    </source>
</evidence>
<name>A0ABS2PY82_9BACL</name>
<accession>A0ABS2PY82</accession>
<feature type="transmembrane region" description="Helical" evidence="1">
    <location>
        <begin position="85"/>
        <end position="105"/>
    </location>
</feature>
<evidence type="ECO:0000313" key="2">
    <source>
        <dbReference type="EMBL" id="MBM7644999.1"/>
    </source>
</evidence>
<proteinExistence type="predicted"/>